<name>A0A6L2P4A0_TANCI</name>
<protein>
    <submittedName>
        <fullName evidence="3">Copia protein</fullName>
    </submittedName>
</protein>
<dbReference type="Pfam" id="PF07727">
    <property type="entry name" value="RVT_2"/>
    <property type="match status" value="1"/>
</dbReference>
<organism evidence="3">
    <name type="scientific">Tanacetum cinerariifolium</name>
    <name type="common">Dalmatian daisy</name>
    <name type="synonym">Chrysanthemum cinerariifolium</name>
    <dbReference type="NCBI Taxonomy" id="118510"/>
    <lineage>
        <taxon>Eukaryota</taxon>
        <taxon>Viridiplantae</taxon>
        <taxon>Streptophyta</taxon>
        <taxon>Embryophyta</taxon>
        <taxon>Tracheophyta</taxon>
        <taxon>Spermatophyta</taxon>
        <taxon>Magnoliopsida</taxon>
        <taxon>eudicotyledons</taxon>
        <taxon>Gunneridae</taxon>
        <taxon>Pentapetalae</taxon>
        <taxon>asterids</taxon>
        <taxon>campanulids</taxon>
        <taxon>Asterales</taxon>
        <taxon>Asteraceae</taxon>
        <taxon>Asteroideae</taxon>
        <taxon>Anthemideae</taxon>
        <taxon>Anthemidinae</taxon>
        <taxon>Tanacetum</taxon>
    </lineage>
</organism>
<dbReference type="EMBL" id="BKCJ010010819">
    <property type="protein sequence ID" value="GEU93288.1"/>
    <property type="molecule type" value="Genomic_DNA"/>
</dbReference>
<accession>A0A6L2P4A0</accession>
<sequence>MFDEYLESSRVERPVSPASVVPIPVNSAGVAAESTLMDENLFSPADNDPFINIFTPEPNSEASSSSRDASSAESTYIYKVKLDEYSDVLKNKARLVAKRYRQEGEIDFEESFALVSRIKAIRIFIANAASKNMTIYQMDVKTTFLNGELKEEVYVSQPEGFVDPDHPKKAMYGLNQAPQAWMESRDPVDTPMVDRLKLDEDPLGILVDQTRFCSMVESLMYLTTSRPDLVFAVRMCARYQASPTKKQLEALKRVEKGVVELFFVTTYYQFADIFTKALPRERFEFLLSRLGMKDNIANENVPSPATTRSDDQILLYNEWVPIGKATTKTTSRLPPLPPPLQQSTVHRDIVVDGVVQAVSPTTAEQRLAKKNELKARRTLLMALPDKHQLKFHIHKDAKSLIEAIEKRLGGNKETKNAEDAPQITERKNMMIYLKNMAGFKMNFFKGMIYSEIIPLFEKKYNLNQAFLERVEEEVLVKEKEFEEEGNKRKGKSLEQKIAKKQRMDEKAEELKRHLQIVVNDDDDDVYTEVTPLASKVPVVDYQIHHENNKPYYKIIRADGTHKLFLSFITLLKNFDREDLEAIWKLIKERFESTEPKNFSDDFLLNTLKIMFKKSNVNVWRDQKGRYGLTKIYPLTHFTLEQMLNNVRLEVKKESEISLELLRLVRRQLNEGYDHNKEFGYILQLIKLVKLKKLDV</sequence>
<comment type="caution">
    <text evidence="3">The sequence shown here is derived from an EMBL/GenBank/DDBJ whole genome shotgun (WGS) entry which is preliminary data.</text>
</comment>
<dbReference type="InterPro" id="IPR013103">
    <property type="entry name" value="RVT_2"/>
</dbReference>
<dbReference type="PANTHER" id="PTHR11439:SF486">
    <property type="entry name" value="RLK (RECEPTOR-LIKE KINASE) PROTEIN, PUTATIVE-RELATED"/>
    <property type="match status" value="1"/>
</dbReference>
<dbReference type="PANTHER" id="PTHR11439">
    <property type="entry name" value="GAG-POL-RELATED RETROTRANSPOSON"/>
    <property type="match status" value="1"/>
</dbReference>
<feature type="domain" description="Reverse transcriptase Ty1/copia-type" evidence="2">
    <location>
        <begin position="70"/>
        <end position="184"/>
    </location>
</feature>
<feature type="coiled-coil region" evidence="1">
    <location>
        <begin position="467"/>
        <end position="520"/>
    </location>
</feature>
<proteinExistence type="predicted"/>
<evidence type="ECO:0000256" key="1">
    <source>
        <dbReference type="SAM" id="Coils"/>
    </source>
</evidence>
<evidence type="ECO:0000259" key="2">
    <source>
        <dbReference type="Pfam" id="PF07727"/>
    </source>
</evidence>
<gene>
    <name evidence="3" type="ORF">Tci_065266</name>
</gene>
<keyword evidence="1" id="KW-0175">Coiled coil</keyword>
<evidence type="ECO:0000313" key="3">
    <source>
        <dbReference type="EMBL" id="GEU93288.1"/>
    </source>
</evidence>
<dbReference type="AlphaFoldDB" id="A0A6L2P4A0"/>
<reference evidence="3" key="1">
    <citation type="journal article" date="2019" name="Sci. Rep.">
        <title>Draft genome of Tanacetum cinerariifolium, the natural source of mosquito coil.</title>
        <authorList>
            <person name="Yamashiro T."/>
            <person name="Shiraishi A."/>
            <person name="Satake H."/>
            <person name="Nakayama K."/>
        </authorList>
    </citation>
    <scope>NUCLEOTIDE SEQUENCE</scope>
</reference>